<dbReference type="SUPFAM" id="SSF52058">
    <property type="entry name" value="L domain-like"/>
    <property type="match status" value="2"/>
</dbReference>
<dbReference type="RefSeq" id="XP_030961090.1">
    <property type="nucleotide sequence ID" value="XM_031105230.1"/>
</dbReference>
<evidence type="ECO:0000256" key="1">
    <source>
        <dbReference type="ARBA" id="ARBA00022614"/>
    </source>
</evidence>
<organism evidence="8 9">
    <name type="scientific">Quercus lobata</name>
    <name type="common">Valley oak</name>
    <dbReference type="NCBI Taxonomy" id="97700"/>
    <lineage>
        <taxon>Eukaryota</taxon>
        <taxon>Viridiplantae</taxon>
        <taxon>Streptophyta</taxon>
        <taxon>Embryophyta</taxon>
        <taxon>Tracheophyta</taxon>
        <taxon>Spermatophyta</taxon>
        <taxon>Magnoliopsida</taxon>
        <taxon>eudicotyledons</taxon>
        <taxon>Gunneridae</taxon>
        <taxon>Pentapetalae</taxon>
        <taxon>rosids</taxon>
        <taxon>fabids</taxon>
        <taxon>Fagales</taxon>
        <taxon>Fagaceae</taxon>
        <taxon>Quercus</taxon>
    </lineage>
</organism>
<dbReference type="RefSeq" id="XP_030961091.1">
    <property type="nucleotide sequence ID" value="XM_031105231.1"/>
</dbReference>
<dbReference type="InParanoid" id="A0A7N2L5U1"/>
<dbReference type="Gramene" id="QL03p022516:mrna">
    <property type="protein sequence ID" value="QL03p022516:mrna:CDS:1"/>
    <property type="gene ID" value="QL03p022516"/>
</dbReference>
<dbReference type="SMART" id="SM00367">
    <property type="entry name" value="LRR_CC"/>
    <property type="match status" value="6"/>
</dbReference>
<protein>
    <recommendedName>
        <fullName evidence="10">CC-NBS-LRR protein</fullName>
    </recommendedName>
</protein>
<dbReference type="InterPro" id="IPR002182">
    <property type="entry name" value="NB-ARC"/>
</dbReference>
<name>A0A7N2L5U1_QUELO</name>
<keyword evidence="2" id="KW-0677">Repeat</keyword>
<dbReference type="InterPro" id="IPR042197">
    <property type="entry name" value="Apaf_helical"/>
</dbReference>
<keyword evidence="9" id="KW-1185">Reference proteome</keyword>
<proteinExistence type="predicted"/>
<dbReference type="EnsemblPlants" id="QL03p022516:mrna">
    <property type="protein sequence ID" value="QL03p022516:mrna:CDS:1"/>
    <property type="gene ID" value="QL03p022516"/>
</dbReference>
<accession>A0A7N2L5U1</accession>
<dbReference type="SUPFAM" id="SSF52047">
    <property type="entry name" value="RNI-like"/>
    <property type="match status" value="1"/>
</dbReference>
<evidence type="ECO:0000259" key="7">
    <source>
        <dbReference type="Pfam" id="PF25019"/>
    </source>
</evidence>
<dbReference type="InterPro" id="IPR058922">
    <property type="entry name" value="WHD_DRP"/>
</dbReference>
<dbReference type="InterPro" id="IPR027417">
    <property type="entry name" value="P-loop_NTPase"/>
</dbReference>
<feature type="domain" description="Disease resistance protein At4g27190-like leucine-rich repeats" evidence="5">
    <location>
        <begin position="917"/>
        <end position="1028"/>
    </location>
</feature>
<evidence type="ECO:0000259" key="5">
    <source>
        <dbReference type="Pfam" id="PF23247"/>
    </source>
</evidence>
<evidence type="ECO:0000256" key="3">
    <source>
        <dbReference type="ARBA" id="ARBA00022821"/>
    </source>
</evidence>
<dbReference type="RefSeq" id="XP_030961089.1">
    <property type="nucleotide sequence ID" value="XM_031105229.1"/>
</dbReference>
<dbReference type="InterPro" id="IPR057135">
    <property type="entry name" value="At4g27190-like_LRR"/>
</dbReference>
<dbReference type="Pfam" id="PF25019">
    <property type="entry name" value="LRR_R13L1-DRL21"/>
    <property type="match status" value="1"/>
</dbReference>
<dbReference type="PRINTS" id="PR00364">
    <property type="entry name" value="DISEASERSIST"/>
</dbReference>
<dbReference type="OMA" id="QNLQIWR"/>
<feature type="domain" description="R13L1/DRL21-like LRR repeat region" evidence="7">
    <location>
        <begin position="634"/>
        <end position="754"/>
    </location>
</feature>
<feature type="domain" description="NB-ARC" evidence="4">
    <location>
        <begin position="105"/>
        <end position="278"/>
    </location>
</feature>
<evidence type="ECO:0000256" key="2">
    <source>
        <dbReference type="ARBA" id="ARBA00022737"/>
    </source>
</evidence>
<dbReference type="Pfam" id="PF00931">
    <property type="entry name" value="NB-ARC"/>
    <property type="match status" value="1"/>
</dbReference>
<gene>
    <name evidence="8" type="primary">LOC115982590</name>
</gene>
<evidence type="ECO:0000313" key="9">
    <source>
        <dbReference type="Proteomes" id="UP000594261"/>
    </source>
</evidence>
<dbReference type="OrthoDB" id="5279713at2759"/>
<dbReference type="KEGG" id="qlo:115982590"/>
<dbReference type="GO" id="GO:0006952">
    <property type="term" value="P:defense response"/>
    <property type="evidence" value="ECO:0007669"/>
    <property type="project" value="UniProtKB-KW"/>
</dbReference>
<dbReference type="Gene3D" id="3.40.50.300">
    <property type="entry name" value="P-loop containing nucleotide triphosphate hydrolases"/>
    <property type="match status" value="1"/>
</dbReference>
<dbReference type="FunFam" id="1.10.10.10:FF:000322">
    <property type="entry name" value="Probable disease resistance protein At1g63360"/>
    <property type="match status" value="1"/>
</dbReference>
<dbReference type="Gene3D" id="1.10.8.430">
    <property type="entry name" value="Helical domain of apoptotic protease-activating factors"/>
    <property type="match status" value="1"/>
</dbReference>
<evidence type="ECO:0008006" key="10">
    <source>
        <dbReference type="Google" id="ProtNLM"/>
    </source>
</evidence>
<dbReference type="FunFam" id="3.40.50.300:FF:001091">
    <property type="entry name" value="Probable disease resistance protein At1g61300"/>
    <property type="match status" value="1"/>
</dbReference>
<dbReference type="SUPFAM" id="SSF52540">
    <property type="entry name" value="P-loop containing nucleoside triphosphate hydrolases"/>
    <property type="match status" value="1"/>
</dbReference>
<dbReference type="PANTHER" id="PTHR36766">
    <property type="entry name" value="PLANT BROAD-SPECTRUM MILDEW RESISTANCE PROTEIN RPW8"/>
    <property type="match status" value="1"/>
</dbReference>
<keyword evidence="1" id="KW-0433">Leucine-rich repeat</keyword>
<dbReference type="Proteomes" id="UP000594261">
    <property type="component" value="Chromosome 3"/>
</dbReference>
<keyword evidence="3" id="KW-0611">Plant defense</keyword>
<dbReference type="InterPro" id="IPR032675">
    <property type="entry name" value="LRR_dom_sf"/>
</dbReference>
<dbReference type="PANTHER" id="PTHR36766:SF38">
    <property type="entry name" value="DISEASE RESISTANCE PROTEIN RGA3"/>
    <property type="match status" value="1"/>
</dbReference>
<dbReference type="AlphaFoldDB" id="A0A7N2L5U1"/>
<feature type="domain" description="Disease resistance protein winged helix" evidence="6">
    <location>
        <begin position="363"/>
        <end position="435"/>
    </location>
</feature>
<dbReference type="GO" id="GO:0043531">
    <property type="term" value="F:ADP binding"/>
    <property type="evidence" value="ECO:0007669"/>
    <property type="project" value="InterPro"/>
</dbReference>
<dbReference type="InterPro" id="IPR006553">
    <property type="entry name" value="Leu-rich_rpt_Cys-con_subtyp"/>
</dbReference>
<dbReference type="Gene3D" id="3.80.10.10">
    <property type="entry name" value="Ribonuclease Inhibitor"/>
    <property type="match status" value="4"/>
</dbReference>
<dbReference type="Gene3D" id="1.10.10.10">
    <property type="entry name" value="Winged helix-like DNA-binding domain superfamily/Winged helix DNA-binding domain"/>
    <property type="match status" value="1"/>
</dbReference>
<dbReference type="GeneID" id="115982590"/>
<dbReference type="Pfam" id="PF23247">
    <property type="entry name" value="LRR_RPS2"/>
    <property type="match status" value="1"/>
</dbReference>
<evidence type="ECO:0000313" key="8">
    <source>
        <dbReference type="EnsemblPlants" id="QL03p022516:mrna:CDS:1"/>
    </source>
</evidence>
<reference evidence="8 9" key="1">
    <citation type="journal article" date="2016" name="G3 (Bethesda)">
        <title>First Draft Assembly and Annotation of the Genome of a California Endemic Oak Quercus lobata Nee (Fagaceae).</title>
        <authorList>
            <person name="Sork V.L."/>
            <person name="Fitz-Gibbon S.T."/>
            <person name="Puiu D."/>
            <person name="Crepeau M."/>
            <person name="Gugger P.F."/>
            <person name="Sherman R."/>
            <person name="Stevens K."/>
            <person name="Langley C.H."/>
            <person name="Pellegrini M."/>
            <person name="Salzberg S.L."/>
        </authorList>
    </citation>
    <scope>NUCLEOTIDE SEQUENCE [LARGE SCALE GENOMIC DNA]</scope>
    <source>
        <strain evidence="8 9">cv. SW786</strain>
    </source>
</reference>
<evidence type="ECO:0000259" key="6">
    <source>
        <dbReference type="Pfam" id="PF23559"/>
    </source>
</evidence>
<reference evidence="8" key="2">
    <citation type="submission" date="2021-01" db="UniProtKB">
        <authorList>
            <consortium name="EnsemblPlants"/>
        </authorList>
    </citation>
    <scope>IDENTIFICATION</scope>
</reference>
<dbReference type="RefSeq" id="XP_030961092.1">
    <property type="nucleotide sequence ID" value="XM_031105232.1"/>
</dbReference>
<dbReference type="InterPro" id="IPR056789">
    <property type="entry name" value="LRR_R13L1-DRL21"/>
</dbReference>
<dbReference type="InterPro" id="IPR036388">
    <property type="entry name" value="WH-like_DNA-bd_sf"/>
</dbReference>
<sequence>MKLRDAIYDAVDLLSDFSTEDLRQRVMGGDKMAKKVRTFFSSSNQLAFRLTMAHKIKAMRERLNAIANDRNNFQLVEQPLQRRVETRERDQTHSFVGEEEVIGREDDKKNIIDLLLNFDVEENVSFISIVGIGGLGKTTLAQYVYNDEKVKTYFELKMWVCVSDLFEVKTIAEKILGSATSTKLENLDMDQLQNKLRTELNQKKYLLVLDDVWNEDNEKWCNLKRLLMGGLKGSKVVITTRTKLVAEITSTILPYNLEGLSEKQSWLLFKQMAFKKEQETIDPNLEVIGKDIIQKCQGVPLVIKTLGRVLYFKKTEDEWSYIKDNELSNVTRGENDKGILLILKLSYDHLPSHLKCCFAYCSLFPKDQEIPKLTLIQLWIAQGFIQLLDEKISLEDVANEYCMELIWRSFFQEAEDDHLRNITSFKMHDLIHDLAQLISRTECTLVNSNAIRVNEKVHHLSFPSYNVFEKNLSSFVKAKKIRTFILTSYSSLYDEEVEEESTLNKLISSFRCLRVLDLHGLNIVTVPNSIDKLAYLKYLDLSENDIEVLPSSIIRLLNLQTIKLSKCGKLKELPRGIQKLVNLKHLDIYGCDSLTHMPSGLGELTSLQTLQLFIVSKDTVGSSSKHCNGLVEPNKLSSLRGELQIKNLAWIKDVTSEAKAANLKDKHHLRNLKLSWNWDDNNEAHVRDAEILLEGLQPHHTLKYLDVEGYQGIRFSSWLPLLTSLVHLRIWKSDCLYLPPLYQLPNLQYLYLQSLASLEYISDQEIIDEVFPPLASSSTTFFPSLKSLQLLDCPNLKGWWRRDIVKDNSDNYNEDVPTMTSTLSHQSQHHIPLPYFPCLSYLEILNCSKLIYMPLFPYLEKGLLLNNANLKPFQQTVEMMMVPSSSSAYPPFSKLKHLSLSQMQDIESLPEYLLQNLTSLEYLEIWGCPRLKSLSQFMQILTSLKKLQIGDCEEIDLFNDESDDATQCVTTLQVLEISNVPRLINLPEWIKNLTSLRRLKIDECPNLTSIPKGFSSLTSLQNLQIWRCPNLSSLPEGINSLTSLQNLQIWRCTNLTSLPEGISNLTALQRLQIHGCPNLISLPEGISNLISIQKLQIHSCPKLISLPKGIGNLTSLQWLEICGCPNLTSLLEGIGELTSLQTLEIDGLPNLTLLPEGIKNLTSLQRLKIDECANLTSLTEGISNLTSLQILAIRNCLNLTSLPEGMCRLTSLQSLMISKCPHLERRCQEGIGEDWPNIAHIPNFQYHF</sequence>
<evidence type="ECO:0000259" key="4">
    <source>
        <dbReference type="Pfam" id="PF00931"/>
    </source>
</evidence>
<dbReference type="EMBL" id="LRBV02000003">
    <property type="status" value="NOT_ANNOTATED_CDS"/>
    <property type="molecule type" value="Genomic_DNA"/>
</dbReference>
<dbReference type="RefSeq" id="XP_030961087.1">
    <property type="nucleotide sequence ID" value="XM_031105227.1"/>
</dbReference>
<dbReference type="RefSeq" id="XP_030961093.1">
    <property type="nucleotide sequence ID" value="XM_031105233.1"/>
</dbReference>
<dbReference type="RefSeq" id="XP_030961086.1">
    <property type="nucleotide sequence ID" value="XM_031105226.1"/>
</dbReference>
<dbReference type="Pfam" id="PF23559">
    <property type="entry name" value="WHD_DRP"/>
    <property type="match status" value="1"/>
</dbReference>